<feature type="chain" id="PRO_5019856514" description="EGF-like domain-containing protein" evidence="2">
    <location>
        <begin position="22"/>
        <end position="250"/>
    </location>
</feature>
<dbReference type="SUPFAM" id="SSF57196">
    <property type="entry name" value="EGF/Laminin"/>
    <property type="match status" value="1"/>
</dbReference>
<feature type="non-terminal residue" evidence="4">
    <location>
        <position position="250"/>
    </location>
</feature>
<accession>A0A484GG80</accession>
<keyword evidence="5" id="KW-1185">Reference proteome</keyword>
<keyword evidence="2" id="KW-0732">Signal</keyword>
<evidence type="ECO:0000313" key="5">
    <source>
        <dbReference type="Proteomes" id="UP000295264"/>
    </source>
</evidence>
<dbReference type="Proteomes" id="UP000295264">
    <property type="component" value="Unassembled WGS sequence"/>
</dbReference>
<reference evidence="4 5" key="1">
    <citation type="journal article" date="2018" name="Genomics">
        <title>Molecular footprints of inshore aquatic adaptation in Indo-Pacific humpback dolphin (Sousa chinensis).</title>
        <authorList>
            <person name="Ming Y."/>
            <person name="Jian J."/>
            <person name="Yu F."/>
            <person name="Yu X."/>
            <person name="Wang J."/>
            <person name="Liu W."/>
        </authorList>
    </citation>
    <scope>NUCLEOTIDE SEQUENCE [LARGE SCALE GENOMIC DNA]</scope>
    <source>
        <strain evidence="4">MY-2018</strain>
        <tissue evidence="4">Skin</tissue>
    </source>
</reference>
<dbReference type="EMBL" id="QWLN02008726">
    <property type="protein sequence ID" value="TEA34703.1"/>
    <property type="molecule type" value="Genomic_DNA"/>
</dbReference>
<feature type="disulfide bond" evidence="1">
    <location>
        <begin position="203"/>
        <end position="212"/>
    </location>
</feature>
<evidence type="ECO:0000256" key="2">
    <source>
        <dbReference type="SAM" id="SignalP"/>
    </source>
</evidence>
<dbReference type="PROSITE" id="PS50026">
    <property type="entry name" value="EGF_3"/>
    <property type="match status" value="1"/>
</dbReference>
<evidence type="ECO:0000259" key="3">
    <source>
        <dbReference type="PROSITE" id="PS50026"/>
    </source>
</evidence>
<feature type="domain" description="EGF-like" evidence="3">
    <location>
        <begin position="171"/>
        <end position="213"/>
    </location>
</feature>
<comment type="caution">
    <text evidence="1">Lacks conserved residue(s) required for the propagation of feature annotation.</text>
</comment>
<dbReference type="AlphaFoldDB" id="A0A484GG80"/>
<name>A0A484GG80_SOUCH</name>
<organism evidence="4 5">
    <name type="scientific">Sousa chinensis</name>
    <name type="common">Indo-pacific humpbacked dolphin</name>
    <name type="synonym">Steno chinensis</name>
    <dbReference type="NCBI Taxonomy" id="103600"/>
    <lineage>
        <taxon>Eukaryota</taxon>
        <taxon>Metazoa</taxon>
        <taxon>Chordata</taxon>
        <taxon>Craniata</taxon>
        <taxon>Vertebrata</taxon>
        <taxon>Euteleostomi</taxon>
        <taxon>Mammalia</taxon>
        <taxon>Eutheria</taxon>
        <taxon>Laurasiatheria</taxon>
        <taxon>Artiodactyla</taxon>
        <taxon>Whippomorpha</taxon>
        <taxon>Cetacea</taxon>
        <taxon>Odontoceti</taxon>
        <taxon>Delphinidae</taxon>
        <taxon>Sousa</taxon>
    </lineage>
</organism>
<comment type="caution">
    <text evidence="4">The sequence shown here is derived from an EMBL/GenBank/DDBJ whole genome shotgun (WGS) entry which is preliminary data.</text>
</comment>
<keyword evidence="1" id="KW-1015">Disulfide bond</keyword>
<dbReference type="InterPro" id="IPR000742">
    <property type="entry name" value="EGF"/>
</dbReference>
<protein>
    <recommendedName>
        <fullName evidence="3">EGF-like domain-containing protein</fullName>
    </recommendedName>
</protein>
<dbReference type="PROSITE" id="PS01186">
    <property type="entry name" value="EGF_2"/>
    <property type="match status" value="1"/>
</dbReference>
<sequence length="250" mass="28444">MTDNLIMLVSLVVLHSMFINGRTTCKRHLTEEWRTQPSTYVVSWTVTENICLEFYGDCWFGDVNTKMNTSGNQVVPQICPLQIQLGDILVISSEPSFQYSEINVMNVSEASFIDCLQNTTTEDQLLFSCNLKGMHTVNSQWLSVGTHYFITVMPSGPSLCQLGLRLNVTVKEQFCQEYLSSELCSGHGTCLTEIWSKIYSCHCQPPFYGKYCQELDSYSFKPCKNNGSGINKREKWNKQGYECICHPQIS</sequence>
<proteinExistence type="predicted"/>
<dbReference type="Gene3D" id="2.10.25.10">
    <property type="entry name" value="Laminin"/>
    <property type="match status" value="1"/>
</dbReference>
<evidence type="ECO:0000256" key="1">
    <source>
        <dbReference type="PROSITE-ProRule" id="PRU00076"/>
    </source>
</evidence>
<feature type="disulfide bond" evidence="1">
    <location>
        <begin position="184"/>
        <end position="201"/>
    </location>
</feature>
<feature type="signal peptide" evidence="2">
    <location>
        <begin position="1"/>
        <end position="21"/>
    </location>
</feature>
<dbReference type="PROSITE" id="PS00022">
    <property type="entry name" value="EGF_1"/>
    <property type="match status" value="1"/>
</dbReference>
<gene>
    <name evidence="4" type="ORF">DBR06_SOUSAS9510028</name>
</gene>
<evidence type="ECO:0000313" key="4">
    <source>
        <dbReference type="EMBL" id="TEA34703.1"/>
    </source>
</evidence>
<keyword evidence="1" id="KW-0245">EGF-like domain</keyword>